<sequence>MSHDLLFFAFFRVLPLRNGRRVSEAINRKKGIVGPLIDTWILRVLVSPNAANQNGAAARPHAPAFQHGIDVVSGTRTANTLFCLARKSPRPNTAAPSRALPQLCPNTSAVVAAEKEAPARE</sequence>
<name>A0A481SHB1_9BASI</name>
<gene>
    <name evidence="1" type="ORF">UE_1434</name>
</gene>
<dbReference type="EMBL" id="MK125512">
    <property type="protein sequence ID" value="QBH67500.1"/>
    <property type="molecule type" value="Genomic_DNA"/>
</dbReference>
<dbReference type="AlphaFoldDB" id="A0A481SHB1"/>
<protein>
    <submittedName>
        <fullName evidence="1">Uncharacterized protein</fullName>
    </submittedName>
</protein>
<reference evidence="1" key="2">
    <citation type="journal article" date="2019" name="Fungal Genet. Biol.">
        <title>The smut fungus Ustilago esculenta has a bipolar mating system with three idiomorphs larger than 500?kb.</title>
        <authorList>
            <person name="Liang S.W."/>
            <person name="Huang Y.H."/>
            <person name="Chiu J.Y."/>
            <person name="Tseng H.W."/>
            <person name="Haung J.H."/>
            <person name="Shen W.C."/>
        </authorList>
    </citation>
    <scope>NUCLEOTIDE SEQUENCE</scope>
    <source>
        <strain evidence="1">12JK1RB1-A1</strain>
    </source>
</reference>
<reference evidence="1" key="1">
    <citation type="submission" date="2018-11" db="EMBL/GenBank/DDBJ databases">
        <authorList>
            <person name="Shen W.-C."/>
            <person name="Liang S.-W."/>
            <person name="Huang Y.-H."/>
            <person name="Chiu J.-Y."/>
        </authorList>
    </citation>
    <scope>NUCLEOTIDE SEQUENCE</scope>
    <source>
        <strain evidence="1">12JK1RB1-A1</strain>
    </source>
</reference>
<evidence type="ECO:0000313" key="1">
    <source>
        <dbReference type="EMBL" id="QBH67500.1"/>
    </source>
</evidence>
<organism evidence="1">
    <name type="scientific">Ustilago esculenta</name>
    <dbReference type="NCBI Taxonomy" id="185366"/>
    <lineage>
        <taxon>Eukaryota</taxon>
        <taxon>Fungi</taxon>
        <taxon>Dikarya</taxon>
        <taxon>Basidiomycota</taxon>
        <taxon>Ustilaginomycotina</taxon>
        <taxon>Ustilaginomycetes</taxon>
        <taxon>Ustilaginales</taxon>
        <taxon>Ustilaginaceae</taxon>
        <taxon>Ustilago</taxon>
    </lineage>
</organism>
<accession>A0A481SHB1</accession>
<proteinExistence type="predicted"/>